<dbReference type="CDD" id="cd07034">
    <property type="entry name" value="TPP_PYR_PFOR_IOR-alpha_like"/>
    <property type="match status" value="1"/>
</dbReference>
<proteinExistence type="predicted"/>
<name>A0ABN5H2M7_9FIRM</name>
<dbReference type="InterPro" id="IPR022367">
    <property type="entry name" value="2-oxoacid/accept_OxRdtase_asu"/>
</dbReference>
<dbReference type="Gene3D" id="3.40.50.970">
    <property type="match status" value="1"/>
</dbReference>
<dbReference type="InterPro" id="IPR033412">
    <property type="entry name" value="PFOR_II"/>
</dbReference>
<organism evidence="5 6">
    <name type="scientific">Sulfobacillus thermotolerans</name>
    <dbReference type="NCBI Taxonomy" id="338644"/>
    <lineage>
        <taxon>Bacteria</taxon>
        <taxon>Bacillati</taxon>
        <taxon>Bacillota</taxon>
        <taxon>Clostridia</taxon>
        <taxon>Eubacteriales</taxon>
        <taxon>Clostridiales Family XVII. Incertae Sedis</taxon>
        <taxon>Sulfobacillus</taxon>
    </lineage>
</organism>
<evidence type="ECO:0000259" key="2">
    <source>
        <dbReference type="Pfam" id="PF01558"/>
    </source>
</evidence>
<dbReference type="Gene3D" id="3.40.920.10">
    <property type="entry name" value="Pyruvate-ferredoxin oxidoreductase, PFOR, domain III"/>
    <property type="match status" value="1"/>
</dbReference>
<dbReference type="EMBL" id="CP019454">
    <property type="protein sequence ID" value="AUW95005.1"/>
    <property type="molecule type" value="Genomic_DNA"/>
</dbReference>
<dbReference type="PANTHER" id="PTHR32154">
    <property type="entry name" value="PYRUVATE-FLAVODOXIN OXIDOREDUCTASE-RELATED"/>
    <property type="match status" value="1"/>
</dbReference>
<keyword evidence="6" id="KW-1185">Reference proteome</keyword>
<keyword evidence="1" id="KW-0560">Oxidoreductase</keyword>
<dbReference type="Pfam" id="PF01855">
    <property type="entry name" value="POR_N"/>
    <property type="match status" value="1"/>
</dbReference>
<accession>A0ABN5H2M7</accession>
<feature type="domain" description="Pyruvate flavodoxin/ferredoxin oxidoreductase pyrimidine binding" evidence="3">
    <location>
        <begin position="206"/>
        <end position="445"/>
    </location>
</feature>
<dbReference type="SUPFAM" id="SSF52922">
    <property type="entry name" value="TK C-terminal domain-like"/>
    <property type="match status" value="1"/>
</dbReference>
<dbReference type="SUPFAM" id="SSF52518">
    <property type="entry name" value="Thiamin diphosphate-binding fold (THDP-binding)"/>
    <property type="match status" value="1"/>
</dbReference>
<feature type="domain" description="Pyruvate/ketoisovalerate oxidoreductase catalytic" evidence="2">
    <location>
        <begin position="11"/>
        <end position="171"/>
    </location>
</feature>
<reference evidence="5 6" key="1">
    <citation type="journal article" date="2019" name="Sci. Rep.">
        <title>Sulfobacillus thermotolerans: new insights into resistance and metabolic capacities of acidophilic chemolithotrophs.</title>
        <authorList>
            <person name="Panyushkina A.E."/>
            <person name="Babenko V.V."/>
            <person name="Nikitina A.S."/>
            <person name="Selezneva O.V."/>
            <person name="Tsaplina I.A."/>
            <person name="Letarova M.A."/>
            <person name="Kostryukova E.S."/>
            <person name="Letarov A.V."/>
        </authorList>
    </citation>
    <scope>NUCLEOTIDE SEQUENCE [LARGE SCALE GENOMIC DNA]</scope>
    <source>
        <strain evidence="5 6">Kr1</strain>
    </source>
</reference>
<evidence type="ECO:0000259" key="3">
    <source>
        <dbReference type="Pfam" id="PF01855"/>
    </source>
</evidence>
<evidence type="ECO:0000313" key="5">
    <source>
        <dbReference type="EMBL" id="AUW95005.1"/>
    </source>
</evidence>
<dbReference type="SUPFAM" id="SSF53323">
    <property type="entry name" value="Pyruvate-ferredoxin oxidoreductase, PFOR, domain III"/>
    <property type="match status" value="1"/>
</dbReference>
<gene>
    <name evidence="5" type="ORF">BXT84_14445</name>
</gene>
<dbReference type="InterPro" id="IPR019752">
    <property type="entry name" value="Pyrv/ketoisovalerate_OxRed_cat"/>
</dbReference>
<dbReference type="InterPro" id="IPR050722">
    <property type="entry name" value="Pyruvate:ferred/Flavod_OxRd"/>
</dbReference>
<dbReference type="NCBIfam" id="TIGR03710">
    <property type="entry name" value="OAFO_sf"/>
    <property type="match status" value="1"/>
</dbReference>
<dbReference type="InterPro" id="IPR009014">
    <property type="entry name" value="Transketo_C/PFOR_II"/>
</dbReference>
<dbReference type="InterPro" id="IPR002869">
    <property type="entry name" value="Pyrv_flavodox_OxRed_cen"/>
</dbReference>
<dbReference type="Pfam" id="PF17147">
    <property type="entry name" value="PFOR_II"/>
    <property type="match status" value="1"/>
</dbReference>
<feature type="domain" description="Pyruvate:ferredoxin oxidoreductase core" evidence="4">
    <location>
        <begin position="470"/>
        <end position="541"/>
    </location>
</feature>
<dbReference type="Proteomes" id="UP000325292">
    <property type="component" value="Chromosome"/>
</dbReference>
<dbReference type="PANTHER" id="PTHR32154:SF20">
    <property type="entry name" value="2-OXOGLUTARATE OXIDOREDUCTASE SUBUNIT KORA"/>
    <property type="match status" value="1"/>
</dbReference>
<evidence type="ECO:0000256" key="1">
    <source>
        <dbReference type="ARBA" id="ARBA00023002"/>
    </source>
</evidence>
<dbReference type="InterPro" id="IPR029061">
    <property type="entry name" value="THDP-binding"/>
</dbReference>
<evidence type="ECO:0000313" key="6">
    <source>
        <dbReference type="Proteomes" id="UP000325292"/>
    </source>
</evidence>
<dbReference type="InterPro" id="IPR002880">
    <property type="entry name" value="Pyrv_Fd/Flavodoxin_OxRdtase_N"/>
</dbReference>
<dbReference type="Gene3D" id="3.40.50.920">
    <property type="match status" value="1"/>
</dbReference>
<protein>
    <submittedName>
        <fullName evidence="5">2-oxoacid:ferredoxin oxidoreductase subunit alpha</fullName>
    </submittedName>
</protein>
<sequence>MIAWKIGGDQGEGIDSTGDIVIHVANRLGYYVYGYKSFSSRIKGGHTHYKVRLGTHPIQAATRHTDILVALNQETIELEGSELQGGVILADSAFSPVLPPGLDAQLLALPMTQMAKELGSGLMRNMIAAGASAALMGLGIQPFYDYVAKRFGTKGAEVVKANQMALQRGYQALSESAHTLKTTWTLTPPIPADRLVMTGNDAVALGALAGGCRLMCGYPITPATDIMESLVKWFPSVGGAVVQMEDELGSITAAIGAGFAGARAMTATSGPGLSLMQEAIGLAAMTETPVVIVDTQRGGPSTGMPTKQEQSDLLAMIYGGHGEAPRIVITPSSLEESFEDGYEAFNLAEIYQTPVFIATDLSLALWQQSIERSYVQNPVPIERGKIVKTFGSNTSEPFQRYAFTADNISPRTLPGTPGGQYLATGVEHAPSGKVSEAPENRARMMDKRLHKIQSIHSRRQGFLVQGPANADLMLIGIGSTAAVNREAAQLLQQSGIAAAVGWFRTIAPFPHELFASATQGSLHILVVEQNATGQIAQLIQMQGLYDQRFATLLKYDGVPFLPEDVAQYAQQLIASSMEVTH</sequence>
<dbReference type="Pfam" id="PF01558">
    <property type="entry name" value="POR"/>
    <property type="match status" value="1"/>
</dbReference>
<evidence type="ECO:0000259" key="4">
    <source>
        <dbReference type="Pfam" id="PF17147"/>
    </source>
</evidence>